<protein>
    <recommendedName>
        <fullName evidence="3">TIR domain-containing protein</fullName>
    </recommendedName>
</protein>
<sequence length="279" mass="31850">MFNLIMRAFDWASGRGTIGVGRMFEYTDAHIAAQFRQGEDILLDRLTALPCLFMGEGWGDEIAYVGQINRPRRMGRDVTFEFSLDAEVPPIQNRTIYENRMSLDMPEDFEFSRNHWAVKDVDLYRFLLRSVRPRRQRPTVFQIPEHENIEPALASAMMPFDAGFAAVFDSIRLAAGNVGLLCRRADDIWENAAIIQDVVALIDRSRIVVCDCTGRNPNVFYEAGIAHTLGREVILITQNENDIPFDLRHLRYVRYLNNAEGRAALIGTLQGRMQTILGH</sequence>
<dbReference type="Gene3D" id="3.40.50.450">
    <property type="match status" value="1"/>
</dbReference>
<comment type="caution">
    <text evidence="1">The sequence shown here is derived from an EMBL/GenBank/DDBJ whole genome shotgun (WGS) entry which is preliminary data.</text>
</comment>
<evidence type="ECO:0000313" key="2">
    <source>
        <dbReference type="Proteomes" id="UP001549291"/>
    </source>
</evidence>
<dbReference type="EMBL" id="JBEPTQ010000001">
    <property type="protein sequence ID" value="MET4716221.1"/>
    <property type="molecule type" value="Genomic_DNA"/>
</dbReference>
<keyword evidence="2" id="KW-1185">Reference proteome</keyword>
<accession>A0ABV2RH05</accession>
<name>A0ABV2RH05_BRAJP</name>
<evidence type="ECO:0008006" key="3">
    <source>
        <dbReference type="Google" id="ProtNLM"/>
    </source>
</evidence>
<dbReference type="Proteomes" id="UP001549291">
    <property type="component" value="Unassembled WGS sequence"/>
</dbReference>
<gene>
    <name evidence="1" type="ORF">ABIF63_000324</name>
</gene>
<organism evidence="1 2">
    <name type="scientific">Bradyrhizobium japonicum</name>
    <dbReference type="NCBI Taxonomy" id="375"/>
    <lineage>
        <taxon>Bacteria</taxon>
        <taxon>Pseudomonadati</taxon>
        <taxon>Pseudomonadota</taxon>
        <taxon>Alphaproteobacteria</taxon>
        <taxon>Hyphomicrobiales</taxon>
        <taxon>Nitrobacteraceae</taxon>
        <taxon>Bradyrhizobium</taxon>
    </lineage>
</organism>
<proteinExistence type="predicted"/>
<evidence type="ECO:0000313" key="1">
    <source>
        <dbReference type="EMBL" id="MET4716221.1"/>
    </source>
</evidence>
<reference evidence="1 2" key="1">
    <citation type="submission" date="2024-06" db="EMBL/GenBank/DDBJ databases">
        <title>Genomic Encyclopedia of Type Strains, Phase V (KMG-V): Genome sequencing to study the core and pangenomes of soil and plant-associated prokaryotes.</title>
        <authorList>
            <person name="Whitman W."/>
        </authorList>
    </citation>
    <scope>NUCLEOTIDE SEQUENCE [LARGE SCALE GENOMIC DNA]</scope>
    <source>
        <strain evidence="1 2">USDA 160</strain>
    </source>
</reference>